<feature type="binding site" description="axial binding residue" evidence="17">
    <location>
        <position position="229"/>
    </location>
    <ligand>
        <name>heme c</name>
        <dbReference type="ChEBI" id="CHEBI:61717"/>
        <label>2</label>
    </ligand>
    <ligandPart>
        <name>Fe</name>
        <dbReference type="ChEBI" id="CHEBI:18248"/>
    </ligandPart>
</feature>
<dbReference type="AlphaFoldDB" id="A0A916UW64"/>
<feature type="signal peptide" evidence="18">
    <location>
        <begin position="1"/>
        <end position="22"/>
    </location>
</feature>
<organism evidence="20 21">
    <name type="scientific">Undibacterium terreum</name>
    <dbReference type="NCBI Taxonomy" id="1224302"/>
    <lineage>
        <taxon>Bacteria</taxon>
        <taxon>Pseudomonadati</taxon>
        <taxon>Pseudomonadota</taxon>
        <taxon>Betaproteobacteria</taxon>
        <taxon>Burkholderiales</taxon>
        <taxon>Oxalobacteraceae</taxon>
        <taxon>Undibacterium</taxon>
    </lineage>
</organism>
<feature type="chain" id="PRO_5038057903" description="SoxAX cytochrome complex subunit A" evidence="18">
    <location>
        <begin position="23"/>
        <end position="268"/>
    </location>
</feature>
<evidence type="ECO:0000256" key="3">
    <source>
        <dbReference type="ARBA" id="ARBA00022448"/>
    </source>
</evidence>
<evidence type="ECO:0000313" key="20">
    <source>
        <dbReference type="EMBL" id="GGC88035.1"/>
    </source>
</evidence>
<feature type="binding site" description="axial binding residue" evidence="17">
    <location>
        <position position="104"/>
    </location>
    <ligand>
        <name>heme c</name>
        <dbReference type="ChEBI" id="CHEBI:61717"/>
        <label>1</label>
    </ligand>
    <ligandPart>
        <name>Fe</name>
        <dbReference type="ChEBI" id="CHEBI:18248"/>
    </ligandPart>
</feature>
<evidence type="ECO:0000256" key="15">
    <source>
        <dbReference type="PIRSR" id="PIRSR038455-1"/>
    </source>
</evidence>
<reference evidence="20" key="2">
    <citation type="submission" date="2020-09" db="EMBL/GenBank/DDBJ databases">
        <authorList>
            <person name="Sun Q."/>
            <person name="Zhou Y."/>
        </authorList>
    </citation>
    <scope>NUCLEOTIDE SEQUENCE</scope>
    <source>
        <strain evidence="20">CGMCC 1.10998</strain>
    </source>
</reference>
<gene>
    <name evidence="20" type="ORF">GCM10011396_39060</name>
</gene>
<keyword evidence="9 14" id="KW-0249">Electron transport</keyword>
<keyword evidence="8 14" id="KW-0574">Periplasm</keyword>
<evidence type="ECO:0000256" key="9">
    <source>
        <dbReference type="ARBA" id="ARBA00022982"/>
    </source>
</evidence>
<dbReference type="EMBL" id="BMED01000004">
    <property type="protein sequence ID" value="GGC88035.1"/>
    <property type="molecule type" value="Genomic_DNA"/>
</dbReference>
<evidence type="ECO:0000256" key="14">
    <source>
        <dbReference type="PIRNR" id="PIRNR038455"/>
    </source>
</evidence>
<dbReference type="GO" id="GO:0019417">
    <property type="term" value="P:sulfur oxidation"/>
    <property type="evidence" value="ECO:0007669"/>
    <property type="project" value="InterPro"/>
</dbReference>
<dbReference type="GO" id="GO:0042597">
    <property type="term" value="C:periplasmic space"/>
    <property type="evidence" value="ECO:0007669"/>
    <property type="project" value="UniProtKB-SubCell"/>
</dbReference>
<keyword evidence="5 14" id="KW-0808">Transferase</keyword>
<name>A0A916UW64_9BURK</name>
<keyword evidence="10 14" id="KW-0408">Iron</keyword>
<feature type="binding site" description="covalent" evidence="16">
    <location>
        <position position="68"/>
    </location>
    <ligand>
        <name>heme c</name>
        <dbReference type="ChEBI" id="CHEBI:61717"/>
        <label>1</label>
    </ligand>
</feature>
<comment type="caution">
    <text evidence="20">The sequence shown here is derived from an EMBL/GenBank/DDBJ whole genome shotgun (WGS) entry which is preliminary data.</text>
</comment>
<feature type="binding site" description="covalent" evidence="16">
    <location>
        <position position="177"/>
    </location>
    <ligand>
        <name>heme c</name>
        <dbReference type="ChEBI" id="CHEBI:61717"/>
        <label>2</label>
    </ligand>
</feature>
<evidence type="ECO:0000256" key="12">
    <source>
        <dbReference type="ARBA" id="ARBA00048077"/>
    </source>
</evidence>
<dbReference type="RefSeq" id="WP_188567791.1">
    <property type="nucleotide sequence ID" value="NZ_BMED01000004.1"/>
</dbReference>
<evidence type="ECO:0000259" key="19">
    <source>
        <dbReference type="PROSITE" id="PS51007"/>
    </source>
</evidence>
<comment type="cofactor">
    <cofactor evidence="16">
        <name>heme</name>
        <dbReference type="ChEBI" id="CHEBI:30413"/>
    </cofactor>
    <text evidence="16">Binds 2 heme groups per subunit.</text>
</comment>
<evidence type="ECO:0000256" key="11">
    <source>
        <dbReference type="ARBA" id="ARBA00025746"/>
    </source>
</evidence>
<accession>A0A916UW64</accession>
<comment type="subcellular location">
    <subcellularLocation>
        <location evidence="1 14">Periplasm</location>
    </subcellularLocation>
</comment>
<dbReference type="GO" id="GO:0070069">
    <property type="term" value="C:cytochrome complex"/>
    <property type="evidence" value="ECO:0007669"/>
    <property type="project" value="InterPro"/>
</dbReference>
<comment type="subunit">
    <text evidence="2 14">Heterodimer of SoxA and SoxX.</text>
</comment>
<evidence type="ECO:0000256" key="1">
    <source>
        <dbReference type="ARBA" id="ARBA00004418"/>
    </source>
</evidence>
<dbReference type="InterPro" id="IPR009056">
    <property type="entry name" value="Cyt_c-like_dom"/>
</dbReference>
<evidence type="ECO:0000256" key="4">
    <source>
        <dbReference type="ARBA" id="ARBA00022617"/>
    </source>
</evidence>
<feature type="binding site" evidence="16">
    <location>
        <position position="225"/>
    </location>
    <ligand>
        <name>substrate</name>
    </ligand>
</feature>
<keyword evidence="4 14" id="KW-0349">Heme</keyword>
<protein>
    <recommendedName>
        <fullName evidence="14">SoxAX cytochrome complex subunit A</fullName>
        <ecNumber evidence="14">2.8.5.2</ecNumber>
    </recommendedName>
    <alternativeName>
        <fullName evidence="14">Protein SoxA</fullName>
    </alternativeName>
    <alternativeName>
        <fullName evidence="14">Sulfur oxidizing protein A</fullName>
    </alternativeName>
    <alternativeName>
        <fullName evidence="14">Thiosulfate-oxidizing multienzyme system protein SoxA</fullName>
    </alternativeName>
</protein>
<evidence type="ECO:0000256" key="6">
    <source>
        <dbReference type="ARBA" id="ARBA00022723"/>
    </source>
</evidence>
<evidence type="ECO:0000256" key="2">
    <source>
        <dbReference type="ARBA" id="ARBA00011530"/>
    </source>
</evidence>
<proteinExistence type="inferred from homology"/>
<feature type="domain" description="Cytochrome c" evidence="19">
    <location>
        <begin position="157"/>
        <end position="256"/>
    </location>
</feature>
<dbReference type="GO" id="GO:0020037">
    <property type="term" value="F:heme binding"/>
    <property type="evidence" value="ECO:0007669"/>
    <property type="project" value="InterPro"/>
</dbReference>
<dbReference type="Proteomes" id="UP000637423">
    <property type="component" value="Unassembled WGS sequence"/>
</dbReference>
<evidence type="ECO:0000256" key="17">
    <source>
        <dbReference type="PIRSR" id="PIRSR038455-3"/>
    </source>
</evidence>
<dbReference type="NCBIfam" id="TIGR04484">
    <property type="entry name" value="thiosulf_SoxA"/>
    <property type="match status" value="1"/>
</dbReference>
<evidence type="ECO:0000256" key="8">
    <source>
        <dbReference type="ARBA" id="ARBA00022764"/>
    </source>
</evidence>
<dbReference type="GO" id="GO:0016669">
    <property type="term" value="F:oxidoreductase activity, acting on a sulfur group of donors, cytochrome as acceptor"/>
    <property type="evidence" value="ECO:0007669"/>
    <property type="project" value="InterPro"/>
</dbReference>
<dbReference type="Pfam" id="PF21342">
    <property type="entry name" value="SoxA-TsdA_cyt-c"/>
    <property type="match status" value="2"/>
</dbReference>
<evidence type="ECO:0000256" key="10">
    <source>
        <dbReference type="ARBA" id="ARBA00023004"/>
    </source>
</evidence>
<feature type="binding site" description="covalent" evidence="16">
    <location>
        <position position="180"/>
    </location>
    <ligand>
        <name>heme c</name>
        <dbReference type="ChEBI" id="CHEBI:61717"/>
        <label>2</label>
    </ligand>
</feature>
<keyword evidence="7 18" id="KW-0732">Signal</keyword>
<reference evidence="20" key="1">
    <citation type="journal article" date="2014" name="Int. J. Syst. Evol. Microbiol.">
        <title>Complete genome sequence of Corynebacterium casei LMG S-19264T (=DSM 44701T), isolated from a smear-ripened cheese.</title>
        <authorList>
            <consortium name="US DOE Joint Genome Institute (JGI-PGF)"/>
            <person name="Walter F."/>
            <person name="Albersmeier A."/>
            <person name="Kalinowski J."/>
            <person name="Ruckert C."/>
        </authorList>
    </citation>
    <scope>NUCLEOTIDE SEQUENCE</scope>
    <source>
        <strain evidence="20">CGMCC 1.10998</strain>
    </source>
</reference>
<comment type="catalytic activity">
    <reaction evidence="12 14">
        <text>L-cysteinyl-[SoxY protein] + thiosulfate + 2 Fe(III)-[cytochrome c] = S-sulfosulfanyl-L-cysteinyl-[SoxY protein] + 2 Fe(II)-[cytochrome c] + 2 H(+)</text>
        <dbReference type="Rhea" id="RHEA:56720"/>
        <dbReference type="Rhea" id="RHEA-COMP:10350"/>
        <dbReference type="Rhea" id="RHEA-COMP:14328"/>
        <dbReference type="Rhea" id="RHEA-COMP:14399"/>
        <dbReference type="Rhea" id="RHEA-COMP:14691"/>
        <dbReference type="ChEBI" id="CHEBI:15378"/>
        <dbReference type="ChEBI" id="CHEBI:29033"/>
        <dbReference type="ChEBI" id="CHEBI:29034"/>
        <dbReference type="ChEBI" id="CHEBI:29950"/>
        <dbReference type="ChEBI" id="CHEBI:33542"/>
        <dbReference type="ChEBI" id="CHEBI:139321"/>
        <dbReference type="EC" id="2.8.5.2"/>
    </reaction>
</comment>
<dbReference type="EC" id="2.8.5.2" evidence="14"/>
<keyword evidence="3 14" id="KW-0813">Transport</keyword>
<evidence type="ECO:0000256" key="16">
    <source>
        <dbReference type="PIRSR" id="PIRSR038455-2"/>
    </source>
</evidence>
<evidence type="ECO:0000313" key="21">
    <source>
        <dbReference type="Proteomes" id="UP000637423"/>
    </source>
</evidence>
<evidence type="ECO:0000256" key="7">
    <source>
        <dbReference type="ARBA" id="ARBA00022729"/>
    </source>
</evidence>
<dbReference type="PROSITE" id="PS51257">
    <property type="entry name" value="PROKAR_LIPOPROTEIN"/>
    <property type="match status" value="1"/>
</dbReference>
<comment type="similarity">
    <text evidence="11 14">Belongs to the SoxA family.</text>
</comment>
<keyword evidence="21" id="KW-1185">Reference proteome</keyword>
<dbReference type="Gene3D" id="1.10.760.10">
    <property type="entry name" value="Cytochrome c-like domain"/>
    <property type="match status" value="2"/>
</dbReference>
<evidence type="ECO:0000256" key="13">
    <source>
        <dbReference type="ARBA" id="ARBA00048423"/>
    </source>
</evidence>
<sequence>MKMIDKLFLAAGILLVACAASAQQGKDDPLTKYRDMLAGDNPAELSEMKGEALWKTARGPNKVSLEKCDLGVGAGVVVGAYVKLPRYFEDTKMVQDLESRLVTCMVSLQGYTAADAKKNPFSSPGKPSDMEALASYITSQSRGMKMATPLSHPKEKEAYAIGKQIFYYRAGPYDFSCATCHGAPNLRIRLQYLPDLTNPKDAREAYSTWPAYRVSQGEVRTMQHRLNDCFRQQRFPEPLYTSDAITALTMFLAKNAEGATYNAPALKR</sequence>
<dbReference type="InterPro" id="IPR036909">
    <property type="entry name" value="Cyt_c-like_dom_sf"/>
</dbReference>
<feature type="active site" description="Cysteine persulfide intermediate" evidence="15">
    <location>
        <position position="229"/>
    </location>
</feature>
<feature type="binding site" description="axial binding residue" evidence="17">
    <location>
        <position position="181"/>
    </location>
    <ligand>
        <name>heme c</name>
        <dbReference type="ChEBI" id="CHEBI:61717"/>
        <label>2</label>
    </ligand>
    <ligandPart>
        <name>Fe</name>
        <dbReference type="ChEBI" id="CHEBI:18248"/>
    </ligandPart>
</feature>
<dbReference type="GO" id="GO:0009055">
    <property type="term" value="F:electron transfer activity"/>
    <property type="evidence" value="ECO:0007669"/>
    <property type="project" value="InterPro"/>
</dbReference>
<dbReference type="GO" id="GO:0016740">
    <property type="term" value="F:transferase activity"/>
    <property type="evidence" value="ECO:0007669"/>
    <property type="project" value="UniProtKB-KW"/>
</dbReference>
<dbReference type="PIRSF" id="PIRSF038455">
    <property type="entry name" value="SoxA"/>
    <property type="match status" value="1"/>
</dbReference>
<evidence type="ECO:0000256" key="18">
    <source>
        <dbReference type="SAM" id="SignalP"/>
    </source>
</evidence>
<comment type="catalytic activity">
    <reaction evidence="13 14">
        <text>S-sulfanyl-L-cysteinyl-[SoxY protein] + thiosulfate + 2 Fe(III)-[cytochrome c] = S-(2-sulfodisulfanyl)-L-cysteinyl-[SoxY protein] + 2 Fe(II)-[cytochrome c] + 2 H(+)</text>
        <dbReference type="Rhea" id="RHEA:51224"/>
        <dbReference type="Rhea" id="RHEA-COMP:10350"/>
        <dbReference type="Rhea" id="RHEA-COMP:14399"/>
        <dbReference type="Rhea" id="RHEA-COMP:14689"/>
        <dbReference type="Rhea" id="RHEA-COMP:14690"/>
        <dbReference type="ChEBI" id="CHEBI:15378"/>
        <dbReference type="ChEBI" id="CHEBI:29033"/>
        <dbReference type="ChEBI" id="CHEBI:29034"/>
        <dbReference type="ChEBI" id="CHEBI:33542"/>
        <dbReference type="ChEBI" id="CHEBI:61963"/>
        <dbReference type="ChEBI" id="CHEBI:140664"/>
        <dbReference type="EC" id="2.8.5.2"/>
    </reaction>
</comment>
<dbReference type="InterPro" id="IPR025710">
    <property type="entry name" value="SoxA"/>
</dbReference>
<dbReference type="GO" id="GO:0046872">
    <property type="term" value="F:metal ion binding"/>
    <property type="evidence" value="ECO:0007669"/>
    <property type="project" value="UniProtKB-KW"/>
</dbReference>
<evidence type="ECO:0000256" key="5">
    <source>
        <dbReference type="ARBA" id="ARBA00022679"/>
    </source>
</evidence>
<keyword evidence="6 14" id="KW-0479">Metal-binding</keyword>
<dbReference type="PROSITE" id="PS51007">
    <property type="entry name" value="CYTC"/>
    <property type="match status" value="1"/>
</dbReference>
<dbReference type="SUPFAM" id="SSF46626">
    <property type="entry name" value="Cytochrome c"/>
    <property type="match status" value="2"/>
</dbReference>